<dbReference type="Gene3D" id="1.20.1560.10">
    <property type="entry name" value="ABC transporter type 1, transmembrane domain"/>
    <property type="match status" value="1"/>
</dbReference>
<dbReference type="GO" id="GO:0005524">
    <property type="term" value="F:ATP binding"/>
    <property type="evidence" value="ECO:0007669"/>
    <property type="project" value="UniProtKB-KW"/>
</dbReference>
<feature type="domain" description="ABC transporter" evidence="8">
    <location>
        <begin position="348"/>
        <end position="570"/>
    </location>
</feature>
<dbReference type="PANTHER" id="PTHR24221:SF654">
    <property type="entry name" value="ATP-BINDING CASSETTE SUB-FAMILY B MEMBER 6"/>
    <property type="match status" value="1"/>
</dbReference>
<feature type="transmembrane region" description="Helical" evidence="7">
    <location>
        <begin position="247"/>
        <end position="278"/>
    </location>
</feature>
<dbReference type="Pfam" id="PF00664">
    <property type="entry name" value="ABC_membrane"/>
    <property type="match status" value="1"/>
</dbReference>
<dbReference type="SUPFAM" id="SSF52540">
    <property type="entry name" value="P-loop containing nucleoside triphosphate hydrolases"/>
    <property type="match status" value="1"/>
</dbReference>
<evidence type="ECO:0000256" key="3">
    <source>
        <dbReference type="ARBA" id="ARBA00022741"/>
    </source>
</evidence>
<dbReference type="Gene3D" id="3.40.50.300">
    <property type="entry name" value="P-loop containing nucleotide triphosphate hydrolases"/>
    <property type="match status" value="1"/>
</dbReference>
<evidence type="ECO:0000256" key="5">
    <source>
        <dbReference type="ARBA" id="ARBA00022989"/>
    </source>
</evidence>
<dbReference type="GO" id="GO:0140359">
    <property type="term" value="F:ABC-type transporter activity"/>
    <property type="evidence" value="ECO:0007669"/>
    <property type="project" value="InterPro"/>
</dbReference>
<evidence type="ECO:0000256" key="2">
    <source>
        <dbReference type="ARBA" id="ARBA00022692"/>
    </source>
</evidence>
<dbReference type="SMART" id="SM00382">
    <property type="entry name" value="AAA"/>
    <property type="match status" value="1"/>
</dbReference>
<feature type="transmembrane region" description="Helical" evidence="7">
    <location>
        <begin position="62"/>
        <end position="85"/>
    </location>
</feature>
<dbReference type="InterPro" id="IPR036640">
    <property type="entry name" value="ABC1_TM_sf"/>
</dbReference>
<evidence type="ECO:0000256" key="1">
    <source>
        <dbReference type="ARBA" id="ARBA00004141"/>
    </source>
</evidence>
<dbReference type="InterPro" id="IPR039421">
    <property type="entry name" value="Type_1_exporter"/>
</dbReference>
<keyword evidence="5 7" id="KW-1133">Transmembrane helix</keyword>
<proteinExistence type="predicted"/>
<dbReference type="InterPro" id="IPR003593">
    <property type="entry name" value="AAA+_ATPase"/>
</dbReference>
<dbReference type="InterPro" id="IPR017871">
    <property type="entry name" value="ABC_transporter-like_CS"/>
</dbReference>
<evidence type="ECO:0000256" key="4">
    <source>
        <dbReference type="ARBA" id="ARBA00022840"/>
    </source>
</evidence>
<keyword evidence="6 7" id="KW-0472">Membrane</keyword>
<dbReference type="GO" id="GO:0034040">
    <property type="term" value="F:ATPase-coupled lipid transmembrane transporter activity"/>
    <property type="evidence" value="ECO:0007669"/>
    <property type="project" value="TreeGrafter"/>
</dbReference>
<dbReference type="PANTHER" id="PTHR24221">
    <property type="entry name" value="ATP-BINDING CASSETTE SUB-FAMILY B"/>
    <property type="match status" value="1"/>
</dbReference>
<evidence type="ECO:0000256" key="7">
    <source>
        <dbReference type="SAM" id="Phobius"/>
    </source>
</evidence>
<dbReference type="AlphaFoldDB" id="A0A3B0YSY9"/>
<feature type="transmembrane region" description="Helical" evidence="7">
    <location>
        <begin position="284"/>
        <end position="302"/>
    </location>
</feature>
<feature type="transmembrane region" description="Helical" evidence="7">
    <location>
        <begin position="176"/>
        <end position="196"/>
    </location>
</feature>
<dbReference type="Pfam" id="PF00005">
    <property type="entry name" value="ABC_tran"/>
    <property type="match status" value="1"/>
</dbReference>
<sequence length="571" mass="61743">MRSIFRIFWTAEGTRPVLVLVCLLIAGASEAISLTALLPVASQIGSATGDGIPLANQAILQWLAYFGIPTTLGALIAVVTIAMVLKSIFTFVAISYAGYTSAVVATRLRVKLLTAMFKVNWGYFLSYKPGRIANAISNDATRCSEAYEISARFIAYSLQAIVYVVVSMIISPTLALAGMAAGVILLVALSVLVKIGRKAGHQQTDRTSEMVSYVADAMNNIKPIKAMNRSAHFEQFFRQQLRRLRKALIKAVVAVFGLQYGQEALKVIAIGIGVYLAVISFKTPLAELTVLGVIFVQVINIVSKVQKLLQRAGILESAYWRTIELIDELTTNTGPENGTLEPTLNEGCTFKNVSFAYDNVPIIKDATFEVPTGQITVFQGVSGAGKTTLIDLMLGLHKPSKGEILADGVPLTEIKSSAWNSMIGYVPQELSLLHGTVRDNVTFGDSGISDEEVFDALKLAGGGNFVHRLHEGLDTVVGEMGSKLSGGQRQRIALARALIGKPKLLVLDEVTSALDPETEAEICTNIANLASQYTIVAITHRPAWTKIAHRQYFVEDGHITRQDNPSETQLG</sequence>
<comment type="subcellular location">
    <subcellularLocation>
        <location evidence="1">Membrane</location>
        <topology evidence="1">Multi-pass membrane protein</topology>
    </subcellularLocation>
</comment>
<dbReference type="PROSITE" id="PS00211">
    <property type="entry name" value="ABC_TRANSPORTER_1"/>
    <property type="match status" value="1"/>
</dbReference>
<dbReference type="GO" id="GO:0016020">
    <property type="term" value="C:membrane"/>
    <property type="evidence" value="ECO:0007669"/>
    <property type="project" value="UniProtKB-SubCell"/>
</dbReference>
<evidence type="ECO:0000259" key="9">
    <source>
        <dbReference type="PROSITE" id="PS50929"/>
    </source>
</evidence>
<name>A0A3B0YSY9_9ZZZZ</name>
<dbReference type="InterPro" id="IPR011527">
    <property type="entry name" value="ABC1_TM_dom"/>
</dbReference>
<dbReference type="PROSITE" id="PS50929">
    <property type="entry name" value="ABC_TM1F"/>
    <property type="match status" value="1"/>
</dbReference>
<feature type="domain" description="ABC transmembrane type-1" evidence="9">
    <location>
        <begin position="17"/>
        <end position="279"/>
    </location>
</feature>
<accession>A0A3B0YSY9</accession>
<dbReference type="SUPFAM" id="SSF90123">
    <property type="entry name" value="ABC transporter transmembrane region"/>
    <property type="match status" value="1"/>
</dbReference>
<keyword evidence="2 7" id="KW-0812">Transmembrane</keyword>
<evidence type="ECO:0000259" key="8">
    <source>
        <dbReference type="PROSITE" id="PS50893"/>
    </source>
</evidence>
<evidence type="ECO:0000256" key="6">
    <source>
        <dbReference type="ARBA" id="ARBA00023136"/>
    </source>
</evidence>
<evidence type="ECO:0000313" key="10">
    <source>
        <dbReference type="EMBL" id="VAW83998.1"/>
    </source>
</evidence>
<organism evidence="10">
    <name type="scientific">hydrothermal vent metagenome</name>
    <dbReference type="NCBI Taxonomy" id="652676"/>
    <lineage>
        <taxon>unclassified sequences</taxon>
        <taxon>metagenomes</taxon>
        <taxon>ecological metagenomes</taxon>
    </lineage>
</organism>
<dbReference type="EMBL" id="UOFP01000020">
    <property type="protein sequence ID" value="VAW83998.1"/>
    <property type="molecule type" value="Genomic_DNA"/>
</dbReference>
<gene>
    <name evidence="10" type="ORF">MNBD_GAMMA18-1516</name>
</gene>
<dbReference type="GO" id="GO:0016887">
    <property type="term" value="F:ATP hydrolysis activity"/>
    <property type="evidence" value="ECO:0007669"/>
    <property type="project" value="InterPro"/>
</dbReference>
<keyword evidence="3" id="KW-0547">Nucleotide-binding</keyword>
<reference evidence="10" key="1">
    <citation type="submission" date="2018-06" db="EMBL/GenBank/DDBJ databases">
        <authorList>
            <person name="Zhirakovskaya E."/>
        </authorList>
    </citation>
    <scope>NUCLEOTIDE SEQUENCE</scope>
</reference>
<dbReference type="InterPro" id="IPR003439">
    <property type="entry name" value="ABC_transporter-like_ATP-bd"/>
</dbReference>
<dbReference type="InterPro" id="IPR027417">
    <property type="entry name" value="P-loop_NTPase"/>
</dbReference>
<dbReference type="PROSITE" id="PS50893">
    <property type="entry name" value="ABC_TRANSPORTER_2"/>
    <property type="match status" value="1"/>
</dbReference>
<protein>
    <submittedName>
        <fullName evidence="10">Lipid A export ATP-binding/permease protein MsbA</fullName>
    </submittedName>
</protein>
<keyword evidence="4 10" id="KW-0067">ATP-binding</keyword>